<keyword evidence="7" id="KW-1185">Reference proteome</keyword>
<gene>
    <name evidence="6" type="ORF">ILUMI_17830</name>
</gene>
<evidence type="ECO:0000256" key="4">
    <source>
        <dbReference type="RuleBase" id="RU000411"/>
    </source>
</evidence>
<dbReference type="Gene3D" id="2.30.39.10">
    <property type="entry name" value="Alpha-1-antitrypsin, domain 1"/>
    <property type="match status" value="1"/>
</dbReference>
<dbReference type="OrthoDB" id="7698358at2759"/>
<dbReference type="EMBL" id="VTPC01078136">
    <property type="protein sequence ID" value="KAF2888342.1"/>
    <property type="molecule type" value="Genomic_DNA"/>
</dbReference>
<dbReference type="Gene3D" id="3.30.497.10">
    <property type="entry name" value="Antithrombin, subunit I, domain 2"/>
    <property type="match status" value="1"/>
</dbReference>
<evidence type="ECO:0000256" key="2">
    <source>
        <dbReference type="ARBA" id="ARBA00022690"/>
    </source>
</evidence>
<dbReference type="GO" id="GO:0004867">
    <property type="term" value="F:serine-type endopeptidase inhibitor activity"/>
    <property type="evidence" value="ECO:0007669"/>
    <property type="project" value="UniProtKB-KW"/>
</dbReference>
<protein>
    <recommendedName>
        <fullName evidence="5">Serpin domain-containing protein</fullName>
    </recommendedName>
</protein>
<dbReference type="AlphaFoldDB" id="A0A8K0G4Q0"/>
<dbReference type="CDD" id="cd19601">
    <property type="entry name" value="serpin42Da-like"/>
    <property type="match status" value="1"/>
</dbReference>
<dbReference type="InterPro" id="IPR036186">
    <property type="entry name" value="Serpin_sf"/>
</dbReference>
<comment type="caution">
    <text evidence="6">The sequence shown here is derived from an EMBL/GenBank/DDBJ whole genome shotgun (WGS) entry which is preliminary data.</text>
</comment>
<dbReference type="PANTHER" id="PTHR11461">
    <property type="entry name" value="SERINE PROTEASE INHIBITOR, SERPIN"/>
    <property type="match status" value="1"/>
</dbReference>
<organism evidence="6 7">
    <name type="scientific">Ignelater luminosus</name>
    <name type="common">Cucubano</name>
    <name type="synonym">Pyrophorus luminosus</name>
    <dbReference type="NCBI Taxonomy" id="2038154"/>
    <lineage>
        <taxon>Eukaryota</taxon>
        <taxon>Metazoa</taxon>
        <taxon>Ecdysozoa</taxon>
        <taxon>Arthropoda</taxon>
        <taxon>Hexapoda</taxon>
        <taxon>Insecta</taxon>
        <taxon>Pterygota</taxon>
        <taxon>Neoptera</taxon>
        <taxon>Endopterygota</taxon>
        <taxon>Coleoptera</taxon>
        <taxon>Polyphaga</taxon>
        <taxon>Elateriformia</taxon>
        <taxon>Elateroidea</taxon>
        <taxon>Elateridae</taxon>
        <taxon>Agrypninae</taxon>
        <taxon>Pyrophorini</taxon>
        <taxon>Ignelater</taxon>
    </lineage>
</organism>
<keyword evidence="2" id="KW-0646">Protease inhibitor</keyword>
<dbReference type="SMART" id="SM00093">
    <property type="entry name" value="SERPIN"/>
    <property type="match status" value="1"/>
</dbReference>
<evidence type="ECO:0000313" key="6">
    <source>
        <dbReference type="EMBL" id="KAF2888342.1"/>
    </source>
</evidence>
<dbReference type="InterPro" id="IPR023795">
    <property type="entry name" value="Serpin_CS"/>
</dbReference>
<dbReference type="InterPro" id="IPR042178">
    <property type="entry name" value="Serpin_sf_1"/>
</dbReference>
<evidence type="ECO:0000259" key="5">
    <source>
        <dbReference type="SMART" id="SM00093"/>
    </source>
</evidence>
<proteinExistence type="inferred from homology"/>
<dbReference type="GO" id="GO:0005615">
    <property type="term" value="C:extracellular space"/>
    <property type="evidence" value="ECO:0007669"/>
    <property type="project" value="InterPro"/>
</dbReference>
<dbReference type="PROSITE" id="PS00284">
    <property type="entry name" value="SERPIN"/>
    <property type="match status" value="1"/>
</dbReference>
<feature type="domain" description="Serpin" evidence="5">
    <location>
        <begin position="18"/>
        <end position="383"/>
    </location>
</feature>
<dbReference type="SUPFAM" id="SSF56574">
    <property type="entry name" value="Serpins"/>
    <property type="match status" value="1"/>
</dbReference>
<evidence type="ECO:0000313" key="7">
    <source>
        <dbReference type="Proteomes" id="UP000801492"/>
    </source>
</evidence>
<reference evidence="6" key="1">
    <citation type="submission" date="2019-08" db="EMBL/GenBank/DDBJ databases">
        <title>The genome of the North American firefly Photinus pyralis.</title>
        <authorList>
            <consortium name="Photinus pyralis genome working group"/>
            <person name="Fallon T.R."/>
            <person name="Sander Lower S.E."/>
            <person name="Weng J.-K."/>
        </authorList>
    </citation>
    <scope>NUCLEOTIDE SEQUENCE</scope>
    <source>
        <strain evidence="6">TRF0915ILg1</strain>
        <tissue evidence="6">Whole body</tissue>
    </source>
</reference>
<sequence length="389" mass="44911">MATEDLMEVINANNRFANNCYKILSNEIEGNVFFSPLSIHTVLSMVYQGAAEETAKVLAKTLGVPNKEFTANRYNKLLNILNNIPKVTLHFANKIYIKEGPPLKNEFEKATKGLFLSETESINFEDNERAAKNINSWVQDKTNQKIKEIIVPEVLDQYSRLILLNAIYFKGNWNQQFPEKYTKTEPFYLTSIDKMDCQMMHISEYYYYRKDEHLDAQILEMKYANRDISMVVILPNKIDGIHDLENKLVETNLSTIAQGVYHTEVNLSLPKFKIKTGMELKFLLEKMGLGIIFDDKKANFSEISETDEQLYVSTLIHKAFIEVNEEGTEAVAVTEMLMEIPECSVYEPPKPIPFIVDHPFIILLQVQYKDSRTTLFYGRIGEPIIRKDN</sequence>
<dbReference type="InterPro" id="IPR023796">
    <property type="entry name" value="Serpin_dom"/>
</dbReference>
<dbReference type="InterPro" id="IPR042185">
    <property type="entry name" value="Serpin_sf_2"/>
</dbReference>
<dbReference type="InterPro" id="IPR000215">
    <property type="entry name" value="Serpin_fam"/>
</dbReference>
<accession>A0A8K0G4Q0</accession>
<evidence type="ECO:0000256" key="3">
    <source>
        <dbReference type="ARBA" id="ARBA00022900"/>
    </source>
</evidence>
<dbReference type="PANTHER" id="PTHR11461:SF211">
    <property type="entry name" value="GH10112P-RELATED"/>
    <property type="match status" value="1"/>
</dbReference>
<evidence type="ECO:0000256" key="1">
    <source>
        <dbReference type="ARBA" id="ARBA00009500"/>
    </source>
</evidence>
<keyword evidence="3" id="KW-0722">Serine protease inhibitor</keyword>
<dbReference type="Proteomes" id="UP000801492">
    <property type="component" value="Unassembled WGS sequence"/>
</dbReference>
<dbReference type="Pfam" id="PF00079">
    <property type="entry name" value="Serpin"/>
    <property type="match status" value="1"/>
</dbReference>
<comment type="similarity">
    <text evidence="1 4">Belongs to the serpin family.</text>
</comment>
<name>A0A8K0G4Q0_IGNLU</name>